<gene>
    <name evidence="8" type="ORF">B5807_11848</name>
</gene>
<dbReference type="PANTHER" id="PTHR12428">
    <property type="entry name" value="OXA1"/>
    <property type="match status" value="1"/>
</dbReference>
<dbReference type="GO" id="GO:0032979">
    <property type="term" value="P:protein insertion into mitochondrial inner membrane from matrix"/>
    <property type="evidence" value="ECO:0007669"/>
    <property type="project" value="TreeGrafter"/>
</dbReference>
<evidence type="ECO:0000256" key="6">
    <source>
        <dbReference type="SAM" id="MobiDB-lite"/>
    </source>
</evidence>
<reference evidence="8 9" key="1">
    <citation type="journal article" date="2017" name="Genome Announc.">
        <title>Genome sequence of the saprophytic ascomycete Epicoccum nigrum ICMP 19927 strain isolated from New Zealand.</title>
        <authorList>
            <person name="Fokin M."/>
            <person name="Fleetwood D."/>
            <person name="Weir B.S."/>
            <person name="Villas-Boas S.G."/>
        </authorList>
    </citation>
    <scope>NUCLEOTIDE SEQUENCE [LARGE SCALE GENOMIC DNA]</scope>
    <source>
        <strain evidence="8 9">ICMP 19927</strain>
    </source>
</reference>
<dbReference type="STRING" id="105696.A0A1Y2LKP5"/>
<comment type="similarity">
    <text evidence="2">Belongs to the OXA1/ALB3/YidC family.</text>
</comment>
<sequence length="383" mass="42019">MSSRLLRRPARQLLARSHTASNTCSIARPSTRAFHASAPRQGPILDAILYIPHEMMTLIHAQIPWYAAIPVSAFLLRAALVTSFGSWARSLMARYIGLQPLRQALARQKHDEAMRQLSKEGGARTPKEAKQRTMGAVKTVVAELDSRWKVTIKGQIAWTLLQLPVFFTMAELIRKMCGARDGLLALAASSLATAKGTVKRWFGGGAADSPDPLDASPTTTTDVVGTAEALSAPDALSVTSTLHDTTALSDVEGLATSPFFEPSLATEGMLWFPNLILPDPFLPFIASGLMFSNIYFSKNAPTTEKNWPNAIRRSLLVLSVFIGPLCQGLPAGLMLYWVSSTTSVIVWNKWLDWKYPAPKDFTACKRPLQMPPSLKLKNQARKF</sequence>
<dbReference type="GO" id="GO:0033617">
    <property type="term" value="P:mitochondrial respiratory chain complex IV assembly"/>
    <property type="evidence" value="ECO:0007669"/>
    <property type="project" value="TreeGrafter"/>
</dbReference>
<dbReference type="OMA" id="RHLYPLW"/>
<name>A0A1Y2LKP5_EPING</name>
<evidence type="ECO:0000256" key="5">
    <source>
        <dbReference type="ARBA" id="ARBA00023136"/>
    </source>
</evidence>
<evidence type="ECO:0000256" key="2">
    <source>
        <dbReference type="ARBA" id="ARBA00009877"/>
    </source>
</evidence>
<feature type="region of interest" description="Disordered" evidence="6">
    <location>
        <begin position="113"/>
        <end position="132"/>
    </location>
</feature>
<accession>A0A1Y2LKP5</accession>
<evidence type="ECO:0000256" key="4">
    <source>
        <dbReference type="ARBA" id="ARBA00022989"/>
    </source>
</evidence>
<feature type="compositionally biased region" description="Basic and acidic residues" evidence="6">
    <location>
        <begin position="113"/>
        <end position="131"/>
    </location>
</feature>
<evidence type="ECO:0000313" key="9">
    <source>
        <dbReference type="Proteomes" id="UP000193240"/>
    </source>
</evidence>
<proteinExistence type="inferred from homology"/>
<dbReference type="EMBL" id="KZ107866">
    <property type="protein sequence ID" value="OSS43438.1"/>
    <property type="molecule type" value="Genomic_DNA"/>
</dbReference>
<keyword evidence="4 7" id="KW-1133">Transmembrane helix</keyword>
<keyword evidence="5 7" id="KW-0472">Membrane</keyword>
<keyword evidence="9" id="KW-1185">Reference proteome</keyword>
<dbReference type="Proteomes" id="UP000193240">
    <property type="component" value="Unassembled WGS sequence"/>
</dbReference>
<keyword evidence="3 7" id="KW-0812">Transmembrane</keyword>
<feature type="transmembrane region" description="Helical" evidence="7">
    <location>
        <begin position="315"/>
        <end position="338"/>
    </location>
</feature>
<dbReference type="InParanoid" id="A0A1Y2LKP5"/>
<evidence type="ECO:0000313" key="8">
    <source>
        <dbReference type="EMBL" id="OSS43438.1"/>
    </source>
</evidence>
<dbReference type="GO" id="GO:0005743">
    <property type="term" value="C:mitochondrial inner membrane"/>
    <property type="evidence" value="ECO:0007669"/>
    <property type="project" value="TreeGrafter"/>
</dbReference>
<evidence type="ECO:0000256" key="1">
    <source>
        <dbReference type="ARBA" id="ARBA00004141"/>
    </source>
</evidence>
<dbReference type="InterPro" id="IPR001708">
    <property type="entry name" value="YidC/ALB3/OXA1/COX18"/>
</dbReference>
<protein>
    <submittedName>
        <fullName evidence="8">Uncharacterized protein</fullName>
    </submittedName>
</protein>
<organism evidence="8 9">
    <name type="scientific">Epicoccum nigrum</name>
    <name type="common">Soil fungus</name>
    <name type="synonym">Epicoccum purpurascens</name>
    <dbReference type="NCBI Taxonomy" id="105696"/>
    <lineage>
        <taxon>Eukaryota</taxon>
        <taxon>Fungi</taxon>
        <taxon>Dikarya</taxon>
        <taxon>Ascomycota</taxon>
        <taxon>Pezizomycotina</taxon>
        <taxon>Dothideomycetes</taxon>
        <taxon>Pleosporomycetidae</taxon>
        <taxon>Pleosporales</taxon>
        <taxon>Pleosporineae</taxon>
        <taxon>Didymellaceae</taxon>
        <taxon>Epicoccum</taxon>
    </lineage>
</organism>
<comment type="subcellular location">
    <subcellularLocation>
        <location evidence="1">Membrane</location>
        <topology evidence="1">Multi-pass membrane protein</topology>
    </subcellularLocation>
</comment>
<evidence type="ECO:0000256" key="3">
    <source>
        <dbReference type="ARBA" id="ARBA00022692"/>
    </source>
</evidence>
<dbReference type="GO" id="GO:0032977">
    <property type="term" value="F:membrane insertase activity"/>
    <property type="evidence" value="ECO:0007669"/>
    <property type="project" value="InterPro"/>
</dbReference>
<evidence type="ECO:0000256" key="7">
    <source>
        <dbReference type="SAM" id="Phobius"/>
    </source>
</evidence>
<dbReference type="PANTHER" id="PTHR12428:SF65">
    <property type="entry name" value="CYTOCHROME C OXIDASE ASSEMBLY PROTEIN COX18, MITOCHONDRIAL"/>
    <property type="match status" value="1"/>
</dbReference>
<dbReference type="AlphaFoldDB" id="A0A1Y2LKP5"/>